<dbReference type="EMBL" id="JBDKWZ010000010">
    <property type="protein sequence ID" value="MEN7549826.1"/>
    <property type="molecule type" value="Genomic_DNA"/>
</dbReference>
<organism evidence="2 3">
    <name type="scientific">Rapidithrix thailandica</name>
    <dbReference type="NCBI Taxonomy" id="413964"/>
    <lineage>
        <taxon>Bacteria</taxon>
        <taxon>Pseudomonadati</taxon>
        <taxon>Bacteroidota</taxon>
        <taxon>Cytophagia</taxon>
        <taxon>Cytophagales</taxon>
        <taxon>Flammeovirgaceae</taxon>
        <taxon>Rapidithrix</taxon>
    </lineage>
</organism>
<evidence type="ECO:0000259" key="1">
    <source>
        <dbReference type="Pfam" id="PF01841"/>
    </source>
</evidence>
<dbReference type="InterPro" id="IPR002931">
    <property type="entry name" value="Transglutaminase-like"/>
</dbReference>
<name>A0AAW9S9Y8_9BACT</name>
<dbReference type="PANTHER" id="PTHR35532">
    <property type="entry name" value="SIMILAR TO POLYHYDROXYALKANOATE DEPOLYMERASE"/>
    <property type="match status" value="1"/>
</dbReference>
<comment type="caution">
    <text evidence="2">The sequence shown here is derived from an EMBL/GenBank/DDBJ whole genome shotgun (WGS) entry which is preliminary data.</text>
</comment>
<dbReference type="AlphaFoldDB" id="A0AAW9S9Y8"/>
<keyword evidence="3" id="KW-1185">Reference proteome</keyword>
<evidence type="ECO:0000313" key="3">
    <source>
        <dbReference type="Proteomes" id="UP001403385"/>
    </source>
</evidence>
<dbReference type="RefSeq" id="WP_346822604.1">
    <property type="nucleotide sequence ID" value="NZ_JBDKWZ010000010.1"/>
</dbReference>
<dbReference type="InterPro" id="IPR038765">
    <property type="entry name" value="Papain-like_cys_pep_sf"/>
</dbReference>
<accession>A0AAW9S9Y8</accession>
<dbReference type="SUPFAM" id="SSF54001">
    <property type="entry name" value="Cysteine proteinases"/>
    <property type="match status" value="1"/>
</dbReference>
<gene>
    <name evidence="2" type="ORF">AAG747_18015</name>
</gene>
<proteinExistence type="predicted"/>
<dbReference type="Pfam" id="PF01841">
    <property type="entry name" value="Transglut_core"/>
    <property type="match status" value="1"/>
</dbReference>
<protein>
    <submittedName>
        <fullName evidence="2">Transglutaminase-like domain-containing protein</fullName>
    </submittedName>
</protein>
<dbReference type="PANTHER" id="PTHR35532:SF5">
    <property type="entry name" value="CARBOHYDRATE-BINDING DOMAIN-CONTAINING PROTEIN"/>
    <property type="match status" value="1"/>
</dbReference>
<reference evidence="2 3" key="1">
    <citation type="submission" date="2024-04" db="EMBL/GenBank/DDBJ databases">
        <title>Novel genus in family Flammeovirgaceae.</title>
        <authorList>
            <person name="Nguyen T.H."/>
            <person name="Vuong T.Q."/>
            <person name="Le H."/>
            <person name="Kim S.-G."/>
        </authorList>
    </citation>
    <scope>NUCLEOTIDE SEQUENCE [LARGE SCALE GENOMIC DNA]</scope>
    <source>
        <strain evidence="2 3">JCM 23209</strain>
    </source>
</reference>
<evidence type="ECO:0000313" key="2">
    <source>
        <dbReference type="EMBL" id="MEN7549826.1"/>
    </source>
</evidence>
<feature type="domain" description="Transglutaminase-like" evidence="1">
    <location>
        <begin position="198"/>
        <end position="290"/>
    </location>
</feature>
<dbReference type="Proteomes" id="UP001403385">
    <property type="component" value="Unassembled WGS sequence"/>
</dbReference>
<sequence length="535" mass="61955">MKKPTYLLTLLLFLCLSSFVYRYRSAIANYFHPVPEKVRTMLAATEAHRDELQKVIEHYQNPEDSLKLKAAYFLLENMAYHGTVEVIWNNTRANFDMLAYEDRKGMRQARDSLESLYGSVQPVTHFSNDLTSLSSEFLIRNIDGAFQAWQQPWAAHVTFEQFCEFILPYRCKTEPPTLHWRQKMFEQYRWLGDSLKVPEDPVEACTQINEKLKSWFSFNSLFYEYPARLSLEKLLEQQRGNCEDMSTMAMYAMRAMGIPIGSDFVPYWGRWNSGHNWNVVLAKDNTFLPFMGTEASPEYSQADEPKHSYMGYKGLAKVYRSTFQFNANSLAHIKTAEETIPPFLNSGTFTDVTAEYTQTYDLTLRLEENPTPESRFVYLCVFNSGTWKAVHWSPIEQDGRTRFSEMGANIIYRPMFYNGTYSPAGPPFHLLPDGRMTSLEPSSDSTVSLRADRWGPWLSGADDSNAVHPGKDYELFYWKNNQWESLGRQKATSSEIAFANAPRNGYFRLQCDGDPTGRIFIIHKVEGEQTHMIWH</sequence>